<dbReference type="AlphaFoldDB" id="A0A4V5NV12"/>
<sequence>MNKLQHCTLFQLNLFVEVYERLNAKEVALTLATTPAAISRGLNALRDCLGDPLFIRRQQGFERSQMAEQLYPVFKRMQQLCSQHRSFPTGSEATLKLSLSNLDLFCQLYNGNGIAQLAEQLGVTTSKLNRKLRALRLALGDPLFHRERGVMQATEVAHDCFPLLRQLVMLGEEASGTGGALQDGSSVSLTIITVPQLAMSLPLALHQAAERHQTQLTLRMEYWNRESLNRLAGNEADAVIAFEPATREGIFSKKVIQIRSGYLVARQDHPVWAHPSPEQLIRYPLVKLASLPFPDNQSPLACYARSMGKILDELATVPDLGCAAQLLLNSDGIIIVGIRSAVDYLEQFKGLRTQKMGYQQDKRVLDNFSSPSTYLWMKQDAQGRLATPPWLQRCLENYVLESHQ</sequence>
<dbReference type="PANTHER" id="PTHR30118">
    <property type="entry name" value="HTH-TYPE TRANSCRIPTIONAL REGULATOR LEUO-RELATED"/>
    <property type="match status" value="1"/>
</dbReference>
<feature type="domain" description="HTH lysR-type" evidence="5">
    <location>
        <begin position="118"/>
        <end position="154"/>
    </location>
</feature>
<keyword evidence="7" id="KW-1185">Reference proteome</keyword>
<evidence type="ECO:0000256" key="4">
    <source>
        <dbReference type="ARBA" id="ARBA00023163"/>
    </source>
</evidence>
<keyword evidence="3" id="KW-0238">DNA-binding</keyword>
<dbReference type="SUPFAM" id="SSF53850">
    <property type="entry name" value="Periplasmic binding protein-like II"/>
    <property type="match status" value="1"/>
</dbReference>
<dbReference type="GO" id="GO:0003700">
    <property type="term" value="F:DNA-binding transcription factor activity"/>
    <property type="evidence" value="ECO:0007669"/>
    <property type="project" value="InterPro"/>
</dbReference>
<dbReference type="RefSeq" id="WP_136853385.1">
    <property type="nucleotide sequence ID" value="NZ_SWCI01000006.1"/>
</dbReference>
<evidence type="ECO:0000256" key="1">
    <source>
        <dbReference type="ARBA" id="ARBA00009437"/>
    </source>
</evidence>
<accession>A0A4V5NV12</accession>
<organism evidence="6 7">
    <name type="scientific">Ferrimonas sediminicola</name>
    <dbReference type="NCBI Taxonomy" id="2569538"/>
    <lineage>
        <taxon>Bacteria</taxon>
        <taxon>Pseudomonadati</taxon>
        <taxon>Pseudomonadota</taxon>
        <taxon>Gammaproteobacteria</taxon>
        <taxon>Alteromonadales</taxon>
        <taxon>Ferrimonadaceae</taxon>
        <taxon>Ferrimonas</taxon>
    </lineage>
</organism>
<comment type="similarity">
    <text evidence="1">Belongs to the LysR transcriptional regulatory family.</text>
</comment>
<evidence type="ECO:0000313" key="7">
    <source>
        <dbReference type="Proteomes" id="UP000305674"/>
    </source>
</evidence>
<evidence type="ECO:0000313" key="6">
    <source>
        <dbReference type="EMBL" id="TKB48708.1"/>
    </source>
</evidence>
<evidence type="ECO:0000256" key="3">
    <source>
        <dbReference type="ARBA" id="ARBA00023125"/>
    </source>
</evidence>
<evidence type="ECO:0000256" key="2">
    <source>
        <dbReference type="ARBA" id="ARBA00023015"/>
    </source>
</evidence>
<dbReference type="Gene3D" id="3.40.190.10">
    <property type="entry name" value="Periplasmic binding protein-like II"/>
    <property type="match status" value="2"/>
</dbReference>
<keyword evidence="2" id="KW-0805">Transcription regulation</keyword>
<feature type="domain" description="HTH lysR-type" evidence="5">
    <location>
        <begin position="11"/>
        <end position="64"/>
    </location>
</feature>
<proteinExistence type="inferred from homology"/>
<dbReference type="InterPro" id="IPR050389">
    <property type="entry name" value="LysR-type_TF"/>
</dbReference>
<evidence type="ECO:0000259" key="5">
    <source>
        <dbReference type="PROSITE" id="PS50931"/>
    </source>
</evidence>
<dbReference type="EMBL" id="SWCI01000006">
    <property type="protein sequence ID" value="TKB48708.1"/>
    <property type="molecule type" value="Genomic_DNA"/>
</dbReference>
<dbReference type="InterPro" id="IPR000847">
    <property type="entry name" value="LysR_HTH_N"/>
</dbReference>
<name>A0A4V5NV12_9GAMM</name>
<protein>
    <submittedName>
        <fullName evidence="6">LysR family transcriptional regulator</fullName>
    </submittedName>
</protein>
<dbReference type="Pfam" id="PF00126">
    <property type="entry name" value="HTH_1"/>
    <property type="match status" value="2"/>
</dbReference>
<dbReference type="InterPro" id="IPR036390">
    <property type="entry name" value="WH_DNA-bd_sf"/>
</dbReference>
<dbReference type="InterPro" id="IPR036388">
    <property type="entry name" value="WH-like_DNA-bd_sf"/>
</dbReference>
<gene>
    <name evidence="6" type="ORF">FCL40_11180</name>
</gene>
<dbReference type="Proteomes" id="UP000305674">
    <property type="component" value="Unassembled WGS sequence"/>
</dbReference>
<comment type="caution">
    <text evidence="6">The sequence shown here is derived from an EMBL/GenBank/DDBJ whole genome shotgun (WGS) entry which is preliminary data.</text>
</comment>
<reference evidence="6 7" key="1">
    <citation type="submission" date="2019-04" db="EMBL/GenBank/DDBJ databases">
        <authorList>
            <person name="Hwang J.C."/>
        </authorList>
    </citation>
    <scope>NUCLEOTIDE SEQUENCE [LARGE SCALE GENOMIC DNA]</scope>
    <source>
        <strain evidence="6 7">IMCC35001</strain>
    </source>
</reference>
<dbReference type="OrthoDB" id="6395715at2"/>
<dbReference type="GO" id="GO:0003677">
    <property type="term" value="F:DNA binding"/>
    <property type="evidence" value="ECO:0007669"/>
    <property type="project" value="UniProtKB-KW"/>
</dbReference>
<dbReference type="Gene3D" id="1.10.10.10">
    <property type="entry name" value="Winged helix-like DNA-binding domain superfamily/Winged helix DNA-binding domain"/>
    <property type="match status" value="2"/>
</dbReference>
<dbReference type="PROSITE" id="PS50931">
    <property type="entry name" value="HTH_LYSR"/>
    <property type="match status" value="2"/>
</dbReference>
<keyword evidence="4" id="KW-0804">Transcription</keyword>
<dbReference type="PANTHER" id="PTHR30118:SF11">
    <property type="entry name" value="HTH-TYPE TRANSCRIPTIONAL REGULATOR YIDZ"/>
    <property type="match status" value="1"/>
</dbReference>
<dbReference type="SUPFAM" id="SSF46785">
    <property type="entry name" value="Winged helix' DNA-binding domain"/>
    <property type="match status" value="2"/>
</dbReference>